<evidence type="ECO:0000256" key="1">
    <source>
        <dbReference type="SAM" id="SignalP"/>
    </source>
</evidence>
<evidence type="ECO:0008006" key="4">
    <source>
        <dbReference type="Google" id="ProtNLM"/>
    </source>
</evidence>
<accession>A0A3M6FEP1</accession>
<dbReference type="AlphaFoldDB" id="A0A3M6FEP1"/>
<name>A0A3M6FEP1_9PSED</name>
<evidence type="ECO:0000313" key="2">
    <source>
        <dbReference type="EMBL" id="RMV79111.1"/>
    </source>
</evidence>
<reference evidence="2 3" key="1">
    <citation type="submission" date="2018-08" db="EMBL/GenBank/DDBJ databases">
        <title>Recombination of ecologically and evolutionarily significant loci maintains genetic cohesion in the Pseudomonas syringae species complex.</title>
        <authorList>
            <person name="Dillon M."/>
            <person name="Thakur S."/>
            <person name="Almeida R.N.D."/>
            <person name="Weir B.S."/>
            <person name="Guttman D.S."/>
        </authorList>
    </citation>
    <scope>NUCLEOTIDE SEQUENCE [LARGE SCALE GENOMIC DNA]</scope>
    <source>
        <strain evidence="2 3">ICMP 7496</strain>
    </source>
</reference>
<dbReference type="Proteomes" id="UP000269872">
    <property type="component" value="Unassembled WGS sequence"/>
</dbReference>
<dbReference type="RefSeq" id="WP_122339499.1">
    <property type="nucleotide sequence ID" value="NZ_RBUY01000018.1"/>
</dbReference>
<feature type="chain" id="PRO_5018101633" description="Archaeal S-adenosylmethionine synthetase" evidence="1">
    <location>
        <begin position="27"/>
        <end position="316"/>
    </location>
</feature>
<dbReference type="EMBL" id="RBUY01000018">
    <property type="protein sequence ID" value="RMV79111.1"/>
    <property type="molecule type" value="Genomic_DNA"/>
</dbReference>
<gene>
    <name evidence="2" type="ORF">ALP05_04373</name>
</gene>
<protein>
    <recommendedName>
        <fullName evidence="4">Archaeal S-adenosylmethionine synthetase</fullName>
    </recommendedName>
</protein>
<sequence>MVLNTICRLRRSVILAALAVSTPVFALQSATIVQSAISPDCLEYRVVGICYWLLCTPFGCKVKTSAKVRHFIPEAVVSSYGVTGQNPWTEVAVYGLPNATAQDGGSGTTNIKHENEMSVFKNVDVIGHPATLLSAALSGTGYVCKSAAKPYVPYFLSTLDSVAWRNSIPEMAYPQALVPGQREVGNLLLGTTWGNVYPRDGFLHQVDEYKASAVMAQRGADVVTRVAQPHVYVPIKASPQDGYWPPGPVTEGDIKTHKWQELKPSLSSTCAVFPNMGADVQASDGAYAWALWRPYSCCKRAGQTFLGSIDFAGTGS</sequence>
<dbReference type="InterPro" id="IPR009649">
    <property type="entry name" value="TraU"/>
</dbReference>
<dbReference type="InterPro" id="IPR026331">
    <property type="entry name" value="PFL_4710"/>
</dbReference>
<feature type="signal peptide" evidence="1">
    <location>
        <begin position="1"/>
        <end position="26"/>
    </location>
</feature>
<dbReference type="Pfam" id="PF06834">
    <property type="entry name" value="TraU"/>
    <property type="match status" value="1"/>
</dbReference>
<keyword evidence="1" id="KW-0732">Signal</keyword>
<comment type="caution">
    <text evidence="2">The sequence shown here is derived from an EMBL/GenBank/DDBJ whole genome shotgun (WGS) entry which is preliminary data.</text>
</comment>
<proteinExistence type="predicted"/>
<dbReference type="NCBIfam" id="TIGR03756">
    <property type="entry name" value="conj_TIGR03756"/>
    <property type="match status" value="1"/>
</dbReference>
<evidence type="ECO:0000313" key="3">
    <source>
        <dbReference type="Proteomes" id="UP000269872"/>
    </source>
</evidence>
<organism evidence="2 3">
    <name type="scientific">Pseudomonas caricapapayae</name>
    <dbReference type="NCBI Taxonomy" id="46678"/>
    <lineage>
        <taxon>Bacteria</taxon>
        <taxon>Pseudomonadati</taxon>
        <taxon>Pseudomonadota</taxon>
        <taxon>Gammaproteobacteria</taxon>
        <taxon>Pseudomonadales</taxon>
        <taxon>Pseudomonadaceae</taxon>
        <taxon>Pseudomonas</taxon>
    </lineage>
</organism>